<dbReference type="Gene3D" id="3.90.550.10">
    <property type="entry name" value="Spore Coat Polysaccharide Biosynthesis Protein SpsA, Chain A"/>
    <property type="match status" value="1"/>
</dbReference>
<dbReference type="PATRIC" id="fig|1393735.3.peg.1249"/>
<dbReference type="AlphaFoldDB" id="A0A081RZJ2"/>
<dbReference type="InterPro" id="IPR029044">
    <property type="entry name" value="Nucleotide-diphossugar_trans"/>
</dbReference>
<proteinExistence type="predicted"/>
<dbReference type="EMBL" id="JGVH01000018">
    <property type="protein sequence ID" value="KER04095.1"/>
    <property type="molecule type" value="Genomic_DNA"/>
</dbReference>
<dbReference type="Proteomes" id="UP000028002">
    <property type="component" value="Unassembled WGS sequence"/>
</dbReference>
<name>A0A081RZJ2_PHOTE</name>
<dbReference type="Pfam" id="PF00535">
    <property type="entry name" value="Glycos_transf_2"/>
    <property type="match status" value="1"/>
</dbReference>
<gene>
    <name evidence="2" type="ORF">MEG1DRAFT_01209</name>
</gene>
<keyword evidence="2" id="KW-0808">Transferase</keyword>
<evidence type="ECO:0000259" key="1">
    <source>
        <dbReference type="Pfam" id="PF00535"/>
    </source>
</evidence>
<dbReference type="SUPFAM" id="SSF53448">
    <property type="entry name" value="Nucleotide-diphospho-sugar transferases"/>
    <property type="match status" value="1"/>
</dbReference>
<comment type="caution">
    <text evidence="2">The sequence shown here is derived from an EMBL/GenBank/DDBJ whole genome shotgun (WGS) entry which is preliminary data.</text>
</comment>
<dbReference type="InterPro" id="IPR001173">
    <property type="entry name" value="Glyco_trans_2-like"/>
</dbReference>
<sequence>MCQFSIIIPTFNRTTLLKSSVNSVLKQGIIEFEIIVINDFKKSIPMSGPLLNNRVKVIEKNLEKGAAFSRNVGCEEAKGEYITFLDDDDTMKDGYLLQLATLIDKRRNEDEFYFCGIELYELNSDGKLQTGRIVFENNEIITEKSITDALSIGTGYGLTCRRKKLEEIGFFNEHYKYIEDTELILRLLQSNSKPFSIPECFIEVMKHNKNQLTSSANNKNRALECKKLLREKKSFFKKHNKAKAQIINHYKYLRSECEI</sequence>
<dbReference type="PANTHER" id="PTHR22916:SF3">
    <property type="entry name" value="UDP-GLCNAC:BETAGAL BETA-1,3-N-ACETYLGLUCOSAMINYLTRANSFERASE-LIKE PROTEIN 1"/>
    <property type="match status" value="1"/>
</dbReference>
<feature type="domain" description="Glycosyltransferase 2-like" evidence="1">
    <location>
        <begin position="5"/>
        <end position="168"/>
    </location>
</feature>
<evidence type="ECO:0000313" key="3">
    <source>
        <dbReference type="Proteomes" id="UP000028002"/>
    </source>
</evidence>
<dbReference type="PANTHER" id="PTHR22916">
    <property type="entry name" value="GLYCOSYLTRANSFERASE"/>
    <property type="match status" value="1"/>
</dbReference>
<dbReference type="RefSeq" id="WP_036837885.1">
    <property type="nucleotide sequence ID" value="NZ_CAWLUD010000018.1"/>
</dbReference>
<dbReference type="GO" id="GO:0016758">
    <property type="term" value="F:hexosyltransferase activity"/>
    <property type="evidence" value="ECO:0007669"/>
    <property type="project" value="UniProtKB-ARBA"/>
</dbReference>
<organism evidence="2 3">
    <name type="scientific">Photorhabdus temperata subsp. temperata Meg1</name>
    <dbReference type="NCBI Taxonomy" id="1393735"/>
    <lineage>
        <taxon>Bacteria</taxon>
        <taxon>Pseudomonadati</taxon>
        <taxon>Pseudomonadota</taxon>
        <taxon>Gammaproteobacteria</taxon>
        <taxon>Enterobacterales</taxon>
        <taxon>Morganellaceae</taxon>
        <taxon>Photorhabdus</taxon>
    </lineage>
</organism>
<accession>A0A081RZJ2</accession>
<dbReference type="CDD" id="cd00761">
    <property type="entry name" value="Glyco_tranf_GTA_type"/>
    <property type="match status" value="1"/>
</dbReference>
<protein>
    <submittedName>
        <fullName evidence="2">Glycosyl transferase</fullName>
    </submittedName>
</protein>
<reference evidence="2 3" key="1">
    <citation type="submission" date="2014-03" db="EMBL/GenBank/DDBJ databases">
        <title>Draft Genome of Photorhabdus temperata Meg1.</title>
        <authorList>
            <person name="Hurst S.G.IV."/>
            <person name="Morris K."/>
            <person name="Thomas K."/>
            <person name="Tisa L.S."/>
        </authorList>
    </citation>
    <scope>NUCLEOTIDE SEQUENCE [LARGE SCALE GENOMIC DNA]</scope>
    <source>
        <strain evidence="2 3">Meg1</strain>
    </source>
</reference>
<evidence type="ECO:0000313" key="2">
    <source>
        <dbReference type="EMBL" id="KER04095.1"/>
    </source>
</evidence>